<reference evidence="2 3" key="1">
    <citation type="submission" date="2020-08" db="EMBL/GenBank/DDBJ databases">
        <title>Sequencing the genomes of 1000 actinobacteria strains.</title>
        <authorList>
            <person name="Klenk H.-P."/>
        </authorList>
    </citation>
    <scope>NUCLEOTIDE SEQUENCE [LARGE SCALE GENOMIC DNA]</scope>
    <source>
        <strain evidence="2 3">DSM 102122</strain>
    </source>
</reference>
<comment type="caution">
    <text evidence="2">The sequence shown here is derived from an EMBL/GenBank/DDBJ whole genome shotgun (WGS) entry which is preliminary data.</text>
</comment>
<gene>
    <name evidence="2" type="ORF">HD601_005862</name>
</gene>
<dbReference type="SUPFAM" id="SSF69304">
    <property type="entry name" value="Tricorn protease N-terminal domain"/>
    <property type="match status" value="1"/>
</dbReference>
<dbReference type="InterPro" id="IPR011044">
    <property type="entry name" value="Quino_amine_DH_bsu"/>
</dbReference>
<dbReference type="Proteomes" id="UP000542813">
    <property type="component" value="Unassembled WGS sequence"/>
</dbReference>
<dbReference type="RefSeq" id="WP_184827937.1">
    <property type="nucleotide sequence ID" value="NZ_JACHMM010000001.1"/>
</dbReference>
<keyword evidence="1" id="KW-0472">Membrane</keyword>
<evidence type="ECO:0000313" key="3">
    <source>
        <dbReference type="Proteomes" id="UP000542813"/>
    </source>
</evidence>
<dbReference type="SUPFAM" id="SSF50969">
    <property type="entry name" value="YVTN repeat-like/Quinoprotein amine dehydrogenase"/>
    <property type="match status" value="1"/>
</dbReference>
<evidence type="ECO:0008006" key="4">
    <source>
        <dbReference type="Google" id="ProtNLM"/>
    </source>
</evidence>
<organism evidence="2 3">
    <name type="scientific">Jiangella mangrovi</name>
    <dbReference type="NCBI Taxonomy" id="1524084"/>
    <lineage>
        <taxon>Bacteria</taxon>
        <taxon>Bacillati</taxon>
        <taxon>Actinomycetota</taxon>
        <taxon>Actinomycetes</taxon>
        <taxon>Jiangellales</taxon>
        <taxon>Jiangellaceae</taxon>
        <taxon>Jiangella</taxon>
    </lineage>
</organism>
<dbReference type="AlphaFoldDB" id="A0A7W9GWI9"/>
<sequence>MNEFDDLENTLAAELRHRSGDVFPTSGMADRARRRARVVRRRRAVAVGAVTAVALAIAVPTALSLRSVPQTAGEPAGPPTLGGTTELQLDGLPEGPPPAIGWSAGRTFHRADGSTVELPENVYDVLELADGFTAARVGDDGAEVVSLDDDGRVTDSRAGAGPVVSPDGSLQAYYDQDAGQLWAEPADGSGTEPRAHEVPPGRRIEPVGFLDGGVLVSSVLTPDGALEMNLLNDLAGGMDVDPTDLLWDLERVSAVSAPAGLVAGYTELRDDGSCSAVYEADAGEPLWETCDYSFDHFSPDGRYLVGSVAYRDGEGNPYAVVVDARTGEVVHTYEGRFINEATFEDDDHLLISVRLVDGDDRLAAILRCDLAGSCEVAAPVERLGQEEYRYGFGVAYW</sequence>
<evidence type="ECO:0000256" key="1">
    <source>
        <dbReference type="SAM" id="Phobius"/>
    </source>
</evidence>
<dbReference type="EMBL" id="JACHMM010000001">
    <property type="protein sequence ID" value="MBB5791287.1"/>
    <property type="molecule type" value="Genomic_DNA"/>
</dbReference>
<keyword evidence="1" id="KW-0812">Transmembrane</keyword>
<evidence type="ECO:0000313" key="2">
    <source>
        <dbReference type="EMBL" id="MBB5791287.1"/>
    </source>
</evidence>
<name>A0A7W9GWI9_9ACTN</name>
<feature type="transmembrane region" description="Helical" evidence="1">
    <location>
        <begin position="44"/>
        <end position="63"/>
    </location>
</feature>
<proteinExistence type="predicted"/>
<protein>
    <recommendedName>
        <fullName evidence="4">WD40 repeat domain-containing protein</fullName>
    </recommendedName>
</protein>
<keyword evidence="3" id="KW-1185">Reference proteome</keyword>
<keyword evidence="1" id="KW-1133">Transmembrane helix</keyword>
<accession>A0A7W9GWI9</accession>